<organism evidence="9 10">
    <name type="scientific">Meloidogyne floridensis</name>
    <dbReference type="NCBI Taxonomy" id="298350"/>
    <lineage>
        <taxon>Eukaryota</taxon>
        <taxon>Metazoa</taxon>
        <taxon>Ecdysozoa</taxon>
        <taxon>Nematoda</taxon>
        <taxon>Chromadorea</taxon>
        <taxon>Rhabditida</taxon>
        <taxon>Tylenchina</taxon>
        <taxon>Tylenchomorpha</taxon>
        <taxon>Tylenchoidea</taxon>
        <taxon>Meloidogynidae</taxon>
        <taxon>Meloidogyninae</taxon>
        <taxon>Meloidogyne</taxon>
    </lineage>
</organism>
<dbReference type="WBParaSite" id="scf7180000423347.g10772">
    <property type="protein sequence ID" value="scf7180000423347.g10772"/>
    <property type="gene ID" value="scf7180000423347.g10772"/>
</dbReference>
<proteinExistence type="inferred from homology"/>
<evidence type="ECO:0000256" key="3">
    <source>
        <dbReference type="ARBA" id="ARBA00022723"/>
    </source>
</evidence>
<comment type="cofactor">
    <cofactor evidence="1 7">
        <name>heme</name>
        <dbReference type="ChEBI" id="CHEBI:30413"/>
    </cofactor>
</comment>
<dbReference type="AlphaFoldDB" id="A0A915P876"/>
<dbReference type="InterPro" id="IPR050182">
    <property type="entry name" value="Cytochrome_P450_fam2"/>
</dbReference>
<dbReference type="FunFam" id="1.10.630.10:FF:000036">
    <property type="entry name" value="CYtochrome P450 family"/>
    <property type="match status" value="1"/>
</dbReference>
<dbReference type="GO" id="GO:0006082">
    <property type="term" value="P:organic acid metabolic process"/>
    <property type="evidence" value="ECO:0007669"/>
    <property type="project" value="TreeGrafter"/>
</dbReference>
<dbReference type="InterPro" id="IPR017972">
    <property type="entry name" value="Cyt_P450_CS"/>
</dbReference>
<evidence type="ECO:0000256" key="1">
    <source>
        <dbReference type="ARBA" id="ARBA00001971"/>
    </source>
</evidence>
<dbReference type="InterPro" id="IPR037177">
    <property type="entry name" value="DLC_sf"/>
</dbReference>
<evidence type="ECO:0000256" key="8">
    <source>
        <dbReference type="RuleBase" id="RU000461"/>
    </source>
</evidence>
<dbReference type="PRINTS" id="PR00463">
    <property type="entry name" value="EP450I"/>
</dbReference>
<sequence>MPNIDTRDDRKINEAEIFYFSTKMEADLGQICNLACKALQLNKTEWEIAKYLKMTLEEKIPPKWDVIVGKAFGAFITVDARNFMHFKIGRTYFDPVVVISDFECMRDTFVKAGEACSGRHLMTAINNVLTATNGNYGVIRTEGDRWRIMRRFTLQAMRDLGMGRSNLEQKFFDDFQQQIYEALTKQIEQSEDGSIITRLDQMIDILAGSTINQMLFGYPFTEDNLKNFYNLKEKLEQQRLTITTIRGRLLMGMPWLRYFPLFSSTFKEFDSQVSSTYSFFEFNIFERIKKRFNEENNEEKTKDLLDYFLDQMEEEKINGRKNTGEFNLENLRSLCYDLFLAGQETICITLNFLLLYLLLDQRVQFKLQKELDEFKERHKYLEGERHFKMVDRSELPYTNAVINECQRLCNLLPLNLSHRTTKDVQLLDGKIKLPAGVAIVPQISCALFDEKIFPEPNRFLPERFIDKNGCLKRIEQFVPFSLGKRQCLGESLARMELFLFTTNFFSKFRIFPVDPFHPPTTEKQLGFGVFPHPYSCRVELRNQSRE</sequence>
<evidence type="ECO:0000256" key="7">
    <source>
        <dbReference type="PIRSR" id="PIRSR602401-1"/>
    </source>
</evidence>
<reference evidence="10" key="1">
    <citation type="submission" date="2022-11" db="UniProtKB">
        <authorList>
            <consortium name="WormBaseParasite"/>
        </authorList>
    </citation>
    <scope>IDENTIFICATION</scope>
</reference>
<dbReference type="GO" id="GO:0016712">
    <property type="term" value="F:oxidoreductase activity, acting on paired donors, with incorporation or reduction of molecular oxygen, reduced flavin or flavoprotein as one donor, and incorporation of one atom of oxygen"/>
    <property type="evidence" value="ECO:0007669"/>
    <property type="project" value="TreeGrafter"/>
</dbReference>
<dbReference type="GO" id="GO:0005506">
    <property type="term" value="F:iron ion binding"/>
    <property type="evidence" value="ECO:0007669"/>
    <property type="project" value="InterPro"/>
</dbReference>
<dbReference type="InterPro" id="IPR002401">
    <property type="entry name" value="Cyt_P450_E_grp-I"/>
</dbReference>
<dbReference type="InterPro" id="IPR001128">
    <property type="entry name" value="Cyt_P450"/>
</dbReference>
<dbReference type="Pfam" id="PF00067">
    <property type="entry name" value="p450"/>
    <property type="match status" value="1"/>
</dbReference>
<dbReference type="InterPro" id="IPR036396">
    <property type="entry name" value="Cyt_P450_sf"/>
</dbReference>
<keyword evidence="4 8" id="KW-0560">Oxidoreductase</keyword>
<dbReference type="GO" id="GO:0030286">
    <property type="term" value="C:dynein complex"/>
    <property type="evidence" value="ECO:0007669"/>
    <property type="project" value="InterPro"/>
</dbReference>
<dbReference type="CDD" id="cd21450">
    <property type="entry name" value="DLC-like_DYNLL1-like"/>
    <property type="match status" value="1"/>
</dbReference>
<dbReference type="SMART" id="SM01375">
    <property type="entry name" value="Dynein_light"/>
    <property type="match status" value="1"/>
</dbReference>
<dbReference type="GO" id="GO:0007017">
    <property type="term" value="P:microtubule-based process"/>
    <property type="evidence" value="ECO:0007669"/>
    <property type="project" value="InterPro"/>
</dbReference>
<protein>
    <submittedName>
        <fullName evidence="10">Cytochrome P450</fullName>
    </submittedName>
</protein>
<dbReference type="PANTHER" id="PTHR24300">
    <property type="entry name" value="CYTOCHROME P450 508A4-RELATED"/>
    <property type="match status" value="1"/>
</dbReference>
<dbReference type="SUPFAM" id="SSF48264">
    <property type="entry name" value="Cytochrome P450"/>
    <property type="match status" value="1"/>
</dbReference>
<dbReference type="PRINTS" id="PR00385">
    <property type="entry name" value="P450"/>
</dbReference>
<feature type="binding site" description="axial binding residue" evidence="7">
    <location>
        <position position="487"/>
    </location>
    <ligand>
        <name>heme</name>
        <dbReference type="ChEBI" id="CHEBI:30413"/>
    </ligand>
    <ligandPart>
        <name>Fe</name>
        <dbReference type="ChEBI" id="CHEBI:18248"/>
    </ligandPart>
</feature>
<dbReference type="Gene3D" id="1.10.630.10">
    <property type="entry name" value="Cytochrome P450"/>
    <property type="match status" value="1"/>
</dbReference>
<dbReference type="Proteomes" id="UP000887560">
    <property type="component" value="Unplaced"/>
</dbReference>
<accession>A0A915P876</accession>
<dbReference type="GO" id="GO:0006805">
    <property type="term" value="P:xenobiotic metabolic process"/>
    <property type="evidence" value="ECO:0007669"/>
    <property type="project" value="TreeGrafter"/>
</dbReference>
<dbReference type="PROSITE" id="PS00086">
    <property type="entry name" value="CYTOCHROME_P450"/>
    <property type="match status" value="1"/>
</dbReference>
<evidence type="ECO:0000256" key="5">
    <source>
        <dbReference type="ARBA" id="ARBA00023004"/>
    </source>
</evidence>
<keyword evidence="6 8" id="KW-0503">Monooxygenase</keyword>
<evidence type="ECO:0000256" key="6">
    <source>
        <dbReference type="ARBA" id="ARBA00023033"/>
    </source>
</evidence>
<dbReference type="Pfam" id="PF01221">
    <property type="entry name" value="Dynein_light"/>
    <property type="match status" value="1"/>
</dbReference>
<keyword evidence="7 8" id="KW-0349">Heme</keyword>
<evidence type="ECO:0000313" key="10">
    <source>
        <dbReference type="WBParaSite" id="scf7180000423347.g10772"/>
    </source>
</evidence>
<evidence type="ECO:0000313" key="9">
    <source>
        <dbReference type="Proteomes" id="UP000887560"/>
    </source>
</evidence>
<comment type="similarity">
    <text evidence="2 8">Belongs to the cytochrome P450 family.</text>
</comment>
<dbReference type="SUPFAM" id="SSF54648">
    <property type="entry name" value="DLC"/>
    <property type="match status" value="1"/>
</dbReference>
<dbReference type="InterPro" id="IPR001372">
    <property type="entry name" value="Dynein_light_chain_typ-1/2"/>
</dbReference>
<dbReference type="GO" id="GO:0005737">
    <property type="term" value="C:cytoplasm"/>
    <property type="evidence" value="ECO:0007669"/>
    <property type="project" value="TreeGrafter"/>
</dbReference>
<keyword evidence="9" id="KW-1185">Reference proteome</keyword>
<dbReference type="GO" id="GO:0020037">
    <property type="term" value="F:heme binding"/>
    <property type="evidence" value="ECO:0007669"/>
    <property type="project" value="InterPro"/>
</dbReference>
<keyword evidence="5 7" id="KW-0408">Iron</keyword>
<keyword evidence="3 7" id="KW-0479">Metal-binding</keyword>
<dbReference type="PANTHER" id="PTHR24300:SF375">
    <property type="entry name" value="CYTOCHROME P450 FAMILY"/>
    <property type="match status" value="1"/>
</dbReference>
<evidence type="ECO:0000256" key="4">
    <source>
        <dbReference type="ARBA" id="ARBA00023002"/>
    </source>
</evidence>
<evidence type="ECO:0000256" key="2">
    <source>
        <dbReference type="ARBA" id="ARBA00010617"/>
    </source>
</evidence>
<name>A0A915P876_9BILA</name>